<accession>A0A7R9WC67</accession>
<dbReference type="EMBL" id="HBEE01000313">
    <property type="protein sequence ID" value="CAD8319181.1"/>
    <property type="molecule type" value="Transcribed_RNA"/>
</dbReference>
<organism evidence="2">
    <name type="scientific">Ostreococcus mediterraneus</name>
    <dbReference type="NCBI Taxonomy" id="1486918"/>
    <lineage>
        <taxon>Eukaryota</taxon>
        <taxon>Viridiplantae</taxon>
        <taxon>Chlorophyta</taxon>
        <taxon>Mamiellophyceae</taxon>
        <taxon>Mamiellales</taxon>
        <taxon>Bathycoccaceae</taxon>
        <taxon>Ostreococcus</taxon>
    </lineage>
</organism>
<reference evidence="2" key="1">
    <citation type="submission" date="2021-01" db="EMBL/GenBank/DDBJ databases">
        <authorList>
            <person name="Corre E."/>
            <person name="Pelletier E."/>
            <person name="Niang G."/>
            <person name="Scheremetjew M."/>
            <person name="Finn R."/>
            <person name="Kale V."/>
            <person name="Holt S."/>
            <person name="Cochrane G."/>
            <person name="Meng A."/>
            <person name="Brown T."/>
            <person name="Cohen L."/>
        </authorList>
    </citation>
    <scope>NUCLEOTIDE SEQUENCE</scope>
    <source>
        <strain evidence="2">Clade-D-RCC2593</strain>
    </source>
</reference>
<gene>
    <name evidence="2" type="ORF">OMED0937_LOCUS249</name>
</gene>
<dbReference type="PROSITE" id="PS51318">
    <property type="entry name" value="TAT"/>
    <property type="match status" value="1"/>
</dbReference>
<feature type="region of interest" description="Disordered" evidence="1">
    <location>
        <begin position="1"/>
        <end position="29"/>
    </location>
</feature>
<name>A0A7R9WC67_9CHLO</name>
<evidence type="ECO:0000313" key="2">
    <source>
        <dbReference type="EMBL" id="CAD8319181.1"/>
    </source>
</evidence>
<dbReference type="AlphaFoldDB" id="A0A7R9WC67"/>
<dbReference type="InterPro" id="IPR006311">
    <property type="entry name" value="TAT_signal"/>
</dbReference>
<sequence length="119" mass="12687">MFARAFPPSSTVARAGGKSSTSSNATPRVALLARSMTRSRARPTSMVTHAAAVDRREMLFASTALVLSAFAAPTAPRARADTIVNPQPLEAGWMRFYGEATSSSSYGGYGGDENNFYKF</sequence>
<protein>
    <submittedName>
        <fullName evidence="2">Uncharacterized protein</fullName>
    </submittedName>
</protein>
<evidence type="ECO:0000256" key="1">
    <source>
        <dbReference type="SAM" id="MobiDB-lite"/>
    </source>
</evidence>
<feature type="compositionally biased region" description="Polar residues" evidence="1">
    <location>
        <begin position="8"/>
        <end position="26"/>
    </location>
</feature>
<proteinExistence type="predicted"/>